<comment type="caution">
    <text evidence="1">The sequence shown here is derived from an EMBL/GenBank/DDBJ whole genome shotgun (WGS) entry which is preliminary data.</text>
</comment>
<gene>
    <name evidence="1" type="ORF">SDC9_138193</name>
</gene>
<organism evidence="1">
    <name type="scientific">bioreactor metagenome</name>
    <dbReference type="NCBI Taxonomy" id="1076179"/>
    <lineage>
        <taxon>unclassified sequences</taxon>
        <taxon>metagenomes</taxon>
        <taxon>ecological metagenomes</taxon>
    </lineage>
</organism>
<reference evidence="1" key="1">
    <citation type="submission" date="2019-08" db="EMBL/GenBank/DDBJ databases">
        <authorList>
            <person name="Kucharzyk K."/>
            <person name="Murdoch R.W."/>
            <person name="Higgins S."/>
            <person name="Loffler F."/>
        </authorList>
    </citation>
    <scope>NUCLEOTIDE SEQUENCE</scope>
</reference>
<proteinExistence type="predicted"/>
<evidence type="ECO:0000313" key="1">
    <source>
        <dbReference type="EMBL" id="MPM91068.1"/>
    </source>
</evidence>
<name>A0A645DPM5_9ZZZZ</name>
<accession>A0A645DPM5</accession>
<protein>
    <submittedName>
        <fullName evidence="1">Uncharacterized protein</fullName>
    </submittedName>
</protein>
<dbReference type="EMBL" id="VSSQ01038183">
    <property type="protein sequence ID" value="MPM91068.1"/>
    <property type="molecule type" value="Genomic_DNA"/>
</dbReference>
<dbReference type="AlphaFoldDB" id="A0A645DPM5"/>
<sequence>MPHALQHVGPTFNGIMVDMEPEDRAVSHLLGILQGVFGNVVVGRAAVSRLRLCKLDEHRRVLFLCRLEHCLYHERMTRVRRQHDGIDFSGRRRDITPADKPHLRIAETCLHVQRTLLQQLLICFALYIHWNLPLRNFYNKVLID</sequence>